<gene>
    <name evidence="2" type="ORF">V0288_01595</name>
</gene>
<dbReference type="EMBL" id="JBAFSM010000002">
    <property type="protein sequence ID" value="MEG3435801.1"/>
    <property type="molecule type" value="Genomic_DNA"/>
</dbReference>
<evidence type="ECO:0000256" key="1">
    <source>
        <dbReference type="SAM" id="Phobius"/>
    </source>
</evidence>
<keyword evidence="1" id="KW-1133">Transmembrane helix</keyword>
<evidence type="ECO:0000313" key="3">
    <source>
        <dbReference type="Proteomes" id="UP001328733"/>
    </source>
</evidence>
<keyword evidence="1" id="KW-0472">Membrane</keyword>
<keyword evidence="1" id="KW-0812">Transmembrane</keyword>
<dbReference type="RefSeq" id="WP_332863254.1">
    <property type="nucleotide sequence ID" value="NZ_JBAFSM010000002.1"/>
</dbReference>
<proteinExistence type="predicted"/>
<sequence>MNFPESPDRDNPYTAVEVEIEPNDAPPPDPSERFAPLLTKLKAWYSELPVPARVAVAVVGAFLALSTLTAILRLVSAVLSVLILGAIFLLIYRYALKPGKT</sequence>
<keyword evidence="3" id="KW-1185">Reference proteome</keyword>
<organism evidence="2 3">
    <name type="scientific">Pannus brasiliensis CCIBt3594</name>
    <dbReference type="NCBI Taxonomy" id="1427578"/>
    <lineage>
        <taxon>Bacteria</taxon>
        <taxon>Bacillati</taxon>
        <taxon>Cyanobacteriota</taxon>
        <taxon>Cyanophyceae</taxon>
        <taxon>Oscillatoriophycideae</taxon>
        <taxon>Chroococcales</taxon>
        <taxon>Microcystaceae</taxon>
        <taxon>Pannus</taxon>
    </lineage>
</organism>
<feature type="transmembrane region" description="Helical" evidence="1">
    <location>
        <begin position="77"/>
        <end position="96"/>
    </location>
</feature>
<dbReference type="AlphaFoldDB" id="A0AAW9QR82"/>
<reference evidence="2 3" key="1">
    <citation type="submission" date="2024-01" db="EMBL/GenBank/DDBJ databases">
        <title>Genomic insights into the taxonomy and metabolism of the cyanobacterium Pannus brasiliensis CCIBt3594.</title>
        <authorList>
            <person name="Machado M."/>
            <person name="Botero N.B."/>
            <person name="Andreote A.P.D."/>
            <person name="Feitosa A.M.T."/>
            <person name="Popin R."/>
            <person name="Sivonen K."/>
            <person name="Fiore M.F."/>
        </authorList>
    </citation>
    <scope>NUCLEOTIDE SEQUENCE [LARGE SCALE GENOMIC DNA]</scope>
    <source>
        <strain evidence="2 3">CCIBt3594</strain>
    </source>
</reference>
<feature type="transmembrane region" description="Helical" evidence="1">
    <location>
        <begin position="50"/>
        <end position="71"/>
    </location>
</feature>
<accession>A0AAW9QR82</accession>
<comment type="caution">
    <text evidence="2">The sequence shown here is derived from an EMBL/GenBank/DDBJ whole genome shotgun (WGS) entry which is preliminary data.</text>
</comment>
<dbReference type="Proteomes" id="UP001328733">
    <property type="component" value="Unassembled WGS sequence"/>
</dbReference>
<name>A0AAW9QR82_9CHRO</name>
<evidence type="ECO:0000313" key="2">
    <source>
        <dbReference type="EMBL" id="MEG3435801.1"/>
    </source>
</evidence>
<protein>
    <submittedName>
        <fullName evidence="2">Uncharacterized protein</fullName>
    </submittedName>
</protein>